<evidence type="ECO:0000313" key="2">
    <source>
        <dbReference type="EMBL" id="KAF8431178.1"/>
    </source>
</evidence>
<accession>A0AAD4G8X5</accession>
<proteinExistence type="predicted"/>
<evidence type="ECO:0000256" key="1">
    <source>
        <dbReference type="SAM" id="MobiDB-lite"/>
    </source>
</evidence>
<protein>
    <submittedName>
        <fullName evidence="2">Uncharacterized protein</fullName>
    </submittedName>
</protein>
<feature type="region of interest" description="Disordered" evidence="1">
    <location>
        <begin position="80"/>
        <end position="99"/>
    </location>
</feature>
<keyword evidence="3" id="KW-1185">Reference proteome</keyword>
<gene>
    <name evidence="2" type="ORF">L210DRAFT_3560973</name>
</gene>
<reference evidence="2" key="1">
    <citation type="submission" date="2019-10" db="EMBL/GenBank/DDBJ databases">
        <authorList>
            <consortium name="DOE Joint Genome Institute"/>
            <person name="Kuo A."/>
            <person name="Miyauchi S."/>
            <person name="Kiss E."/>
            <person name="Drula E."/>
            <person name="Kohler A."/>
            <person name="Sanchez-Garcia M."/>
            <person name="Andreopoulos B."/>
            <person name="Barry K.W."/>
            <person name="Bonito G."/>
            <person name="Buee M."/>
            <person name="Carver A."/>
            <person name="Chen C."/>
            <person name="Cichocki N."/>
            <person name="Clum A."/>
            <person name="Culley D."/>
            <person name="Crous P.W."/>
            <person name="Fauchery L."/>
            <person name="Girlanda M."/>
            <person name="Hayes R."/>
            <person name="Keri Z."/>
            <person name="LaButti K."/>
            <person name="Lipzen A."/>
            <person name="Lombard V."/>
            <person name="Magnuson J."/>
            <person name="Maillard F."/>
            <person name="Morin E."/>
            <person name="Murat C."/>
            <person name="Nolan M."/>
            <person name="Ohm R."/>
            <person name="Pangilinan J."/>
            <person name="Pereira M."/>
            <person name="Perotto S."/>
            <person name="Peter M."/>
            <person name="Riley R."/>
            <person name="Sitrit Y."/>
            <person name="Stielow B."/>
            <person name="Szollosi G."/>
            <person name="Zifcakova L."/>
            <person name="Stursova M."/>
            <person name="Spatafora J.W."/>
            <person name="Tedersoo L."/>
            <person name="Vaario L.-M."/>
            <person name="Yamada A."/>
            <person name="Yan M."/>
            <person name="Wang P."/>
            <person name="Xu J."/>
            <person name="Bruns T."/>
            <person name="Baldrian P."/>
            <person name="Vilgalys R."/>
            <person name="Henrissat B."/>
            <person name="Grigoriev I.V."/>
            <person name="Hibbett D."/>
            <person name="Nagy L.G."/>
            <person name="Martin F.M."/>
        </authorList>
    </citation>
    <scope>NUCLEOTIDE SEQUENCE</scope>
    <source>
        <strain evidence="2">BED1</strain>
    </source>
</reference>
<reference evidence="2" key="2">
    <citation type="journal article" date="2020" name="Nat. Commun.">
        <title>Large-scale genome sequencing of mycorrhizal fungi provides insights into the early evolution of symbiotic traits.</title>
        <authorList>
            <person name="Miyauchi S."/>
            <person name="Kiss E."/>
            <person name="Kuo A."/>
            <person name="Drula E."/>
            <person name="Kohler A."/>
            <person name="Sanchez-Garcia M."/>
            <person name="Morin E."/>
            <person name="Andreopoulos B."/>
            <person name="Barry K.W."/>
            <person name="Bonito G."/>
            <person name="Buee M."/>
            <person name="Carver A."/>
            <person name="Chen C."/>
            <person name="Cichocki N."/>
            <person name="Clum A."/>
            <person name="Culley D."/>
            <person name="Crous P.W."/>
            <person name="Fauchery L."/>
            <person name="Girlanda M."/>
            <person name="Hayes R.D."/>
            <person name="Keri Z."/>
            <person name="LaButti K."/>
            <person name="Lipzen A."/>
            <person name="Lombard V."/>
            <person name="Magnuson J."/>
            <person name="Maillard F."/>
            <person name="Murat C."/>
            <person name="Nolan M."/>
            <person name="Ohm R.A."/>
            <person name="Pangilinan J."/>
            <person name="Pereira M.F."/>
            <person name="Perotto S."/>
            <person name="Peter M."/>
            <person name="Pfister S."/>
            <person name="Riley R."/>
            <person name="Sitrit Y."/>
            <person name="Stielow J.B."/>
            <person name="Szollosi G."/>
            <person name="Zifcakova L."/>
            <person name="Stursova M."/>
            <person name="Spatafora J.W."/>
            <person name="Tedersoo L."/>
            <person name="Vaario L.M."/>
            <person name="Yamada A."/>
            <person name="Yan M."/>
            <person name="Wang P."/>
            <person name="Xu J."/>
            <person name="Bruns T."/>
            <person name="Baldrian P."/>
            <person name="Vilgalys R."/>
            <person name="Dunand C."/>
            <person name="Henrissat B."/>
            <person name="Grigoriev I.V."/>
            <person name="Hibbett D."/>
            <person name="Nagy L.G."/>
            <person name="Martin F.M."/>
        </authorList>
    </citation>
    <scope>NUCLEOTIDE SEQUENCE</scope>
    <source>
        <strain evidence="2">BED1</strain>
    </source>
</reference>
<feature type="compositionally biased region" description="Pro residues" evidence="1">
    <location>
        <begin position="86"/>
        <end position="95"/>
    </location>
</feature>
<sequence length="192" mass="20749">MQSSTPQDFYVANLKQEFGYPLRTPEPNSRLGRPYIKEGLQIGDVVMIALESVDTSEDGPPAPVEGSSFDAAFLSPPRRTFRAARSPPPRRPASAPPLTALPISSELSFSAFFSSSTPTDRCELSRPLPSLYECTKQSGAAGASYSPSSHLIRWSTFIAAGLSLDKPEADLSALGVESRVQFIVLVPDYNPQ</sequence>
<comment type="caution">
    <text evidence="2">The sequence shown here is derived from an EMBL/GenBank/DDBJ whole genome shotgun (WGS) entry which is preliminary data.</text>
</comment>
<organism evidence="2 3">
    <name type="scientific">Boletus edulis BED1</name>
    <dbReference type="NCBI Taxonomy" id="1328754"/>
    <lineage>
        <taxon>Eukaryota</taxon>
        <taxon>Fungi</taxon>
        <taxon>Dikarya</taxon>
        <taxon>Basidiomycota</taxon>
        <taxon>Agaricomycotina</taxon>
        <taxon>Agaricomycetes</taxon>
        <taxon>Agaricomycetidae</taxon>
        <taxon>Boletales</taxon>
        <taxon>Boletineae</taxon>
        <taxon>Boletaceae</taxon>
        <taxon>Boletoideae</taxon>
        <taxon>Boletus</taxon>
    </lineage>
</organism>
<evidence type="ECO:0000313" key="3">
    <source>
        <dbReference type="Proteomes" id="UP001194468"/>
    </source>
</evidence>
<dbReference type="EMBL" id="WHUW01000052">
    <property type="protein sequence ID" value="KAF8431178.1"/>
    <property type="molecule type" value="Genomic_DNA"/>
</dbReference>
<dbReference type="AlphaFoldDB" id="A0AAD4G8X5"/>
<dbReference type="Proteomes" id="UP001194468">
    <property type="component" value="Unassembled WGS sequence"/>
</dbReference>
<name>A0AAD4G8X5_BOLED</name>